<dbReference type="OrthoDB" id="5637at2"/>
<dbReference type="RefSeq" id="WP_027446378.1">
    <property type="nucleotide sequence ID" value="NZ_AULJ01000034.1"/>
</dbReference>
<proteinExistence type="predicted"/>
<gene>
    <name evidence="1" type="ORF">N783_03450</name>
</gene>
<dbReference type="EMBL" id="AVPF01000011">
    <property type="protein sequence ID" value="KGX89949.1"/>
    <property type="molecule type" value="Genomic_DNA"/>
</dbReference>
<keyword evidence="2" id="KW-1185">Reference proteome</keyword>
<accession>A0A0A5GD62</accession>
<evidence type="ECO:0000313" key="1">
    <source>
        <dbReference type="EMBL" id="KGX89949.1"/>
    </source>
</evidence>
<sequence length="193" mass="21536">MKWILGIVVLGWVYIQISSTSFATTDKAEETKNKLDLSKVTHMNSETLPDPELEKAFSKVFDLEKGKDQITYYYNRIDLNDDQVPETIVFLVGPYVCGTGGCSGIIFTHDHDLISKISLVRNPIIIRNKKTNGWKNIVMYVAGGGMEPSYKELKFNGNAYPLNPSIQPDVQDKQIEGIGVINDELGGNSGIKY</sequence>
<evidence type="ECO:0000313" key="2">
    <source>
        <dbReference type="Proteomes" id="UP000030403"/>
    </source>
</evidence>
<dbReference type="STRING" id="1385511.GCA_000425225_02707"/>
<dbReference type="Proteomes" id="UP000030403">
    <property type="component" value="Unassembled WGS sequence"/>
</dbReference>
<organism evidence="1 2">
    <name type="scientific">Pontibacillus marinus BH030004 = DSM 16465</name>
    <dbReference type="NCBI Taxonomy" id="1385511"/>
    <lineage>
        <taxon>Bacteria</taxon>
        <taxon>Bacillati</taxon>
        <taxon>Bacillota</taxon>
        <taxon>Bacilli</taxon>
        <taxon>Bacillales</taxon>
        <taxon>Bacillaceae</taxon>
        <taxon>Pontibacillus</taxon>
    </lineage>
</organism>
<reference evidence="1 2" key="1">
    <citation type="submission" date="2013-08" db="EMBL/GenBank/DDBJ databases">
        <authorList>
            <person name="Huang J."/>
            <person name="Wang G."/>
        </authorList>
    </citation>
    <scope>NUCLEOTIDE SEQUENCE [LARGE SCALE GENOMIC DNA]</scope>
    <source>
        <strain evidence="1 2">BH030004</strain>
    </source>
</reference>
<dbReference type="eggNOG" id="COG3650">
    <property type="taxonomic scope" value="Bacteria"/>
</dbReference>
<comment type="caution">
    <text evidence="1">The sequence shown here is derived from an EMBL/GenBank/DDBJ whole genome shotgun (WGS) entry which is preliminary data.</text>
</comment>
<name>A0A0A5GD62_9BACI</name>
<protein>
    <submittedName>
        <fullName evidence="1">Uncharacterized protein</fullName>
    </submittedName>
</protein>
<dbReference type="AlphaFoldDB" id="A0A0A5GD62"/>